<protein>
    <recommendedName>
        <fullName evidence="1">MSP domain-containing protein</fullName>
    </recommendedName>
</protein>
<feature type="domain" description="MSP" evidence="1">
    <location>
        <begin position="6"/>
        <end position="98"/>
    </location>
</feature>
<dbReference type="Pfam" id="PF00635">
    <property type="entry name" value="Motile_Sperm"/>
    <property type="match status" value="1"/>
</dbReference>
<dbReference type="InterPro" id="IPR000535">
    <property type="entry name" value="MSP_dom"/>
</dbReference>
<evidence type="ECO:0000259" key="1">
    <source>
        <dbReference type="Pfam" id="PF00635"/>
    </source>
</evidence>
<dbReference type="InterPro" id="IPR013783">
    <property type="entry name" value="Ig-like_fold"/>
</dbReference>
<dbReference type="Gene3D" id="2.60.40.10">
    <property type="entry name" value="Immunoglobulins"/>
    <property type="match status" value="1"/>
</dbReference>
<sequence length="117" mass="12761">MGVELSMNPSRCDIGVAGGTKKYKLINHCDRMLAYKIIINPGSNYSVPENQLYGLIQIGYTAEIDITRKAGKPRPDKMIIQYASVGQDARDPKQSFTTGKPVGEITGETTVKLIAAE</sequence>
<proteinExistence type="predicted"/>
<dbReference type="OrthoDB" id="5793629at2759"/>
<dbReference type="InterPro" id="IPR051774">
    <property type="entry name" value="Sperm-specific_class_P"/>
</dbReference>
<dbReference type="EMBL" id="JARK01001381">
    <property type="protein sequence ID" value="EYC13060.1"/>
    <property type="molecule type" value="Genomic_DNA"/>
</dbReference>
<evidence type="ECO:0000313" key="2">
    <source>
        <dbReference type="EMBL" id="EYC13060.1"/>
    </source>
</evidence>
<dbReference type="InterPro" id="IPR008962">
    <property type="entry name" value="PapD-like_sf"/>
</dbReference>
<dbReference type="AlphaFoldDB" id="A0A016UD65"/>
<dbReference type="PANTHER" id="PTHR22947:SF39">
    <property type="entry name" value="MSP DOMAIN-CONTAINING PROTEIN"/>
    <property type="match status" value="1"/>
</dbReference>
<reference evidence="3" key="1">
    <citation type="journal article" date="2015" name="Nat. Genet.">
        <title>The genome and transcriptome of the zoonotic hookworm Ancylostoma ceylanicum identify infection-specific gene families.</title>
        <authorList>
            <person name="Schwarz E.M."/>
            <person name="Hu Y."/>
            <person name="Antoshechkin I."/>
            <person name="Miller M.M."/>
            <person name="Sternberg P.W."/>
            <person name="Aroian R.V."/>
        </authorList>
    </citation>
    <scope>NUCLEOTIDE SEQUENCE</scope>
    <source>
        <strain evidence="3">HY135</strain>
    </source>
</reference>
<dbReference type="SUPFAM" id="SSF49354">
    <property type="entry name" value="PapD-like"/>
    <property type="match status" value="1"/>
</dbReference>
<dbReference type="STRING" id="53326.A0A016UD65"/>
<organism evidence="2 3">
    <name type="scientific">Ancylostoma ceylanicum</name>
    <dbReference type="NCBI Taxonomy" id="53326"/>
    <lineage>
        <taxon>Eukaryota</taxon>
        <taxon>Metazoa</taxon>
        <taxon>Ecdysozoa</taxon>
        <taxon>Nematoda</taxon>
        <taxon>Chromadorea</taxon>
        <taxon>Rhabditida</taxon>
        <taxon>Rhabditina</taxon>
        <taxon>Rhabditomorpha</taxon>
        <taxon>Strongyloidea</taxon>
        <taxon>Ancylostomatidae</taxon>
        <taxon>Ancylostomatinae</taxon>
        <taxon>Ancylostoma</taxon>
    </lineage>
</organism>
<keyword evidence="3" id="KW-1185">Reference proteome</keyword>
<dbReference type="Proteomes" id="UP000024635">
    <property type="component" value="Unassembled WGS sequence"/>
</dbReference>
<evidence type="ECO:0000313" key="3">
    <source>
        <dbReference type="Proteomes" id="UP000024635"/>
    </source>
</evidence>
<gene>
    <name evidence="2" type="primary">Acey_s0045.g1244</name>
    <name evidence="2" type="ORF">Y032_0045g1244</name>
</gene>
<comment type="caution">
    <text evidence="2">The sequence shown here is derived from an EMBL/GenBank/DDBJ whole genome shotgun (WGS) entry which is preliminary data.</text>
</comment>
<accession>A0A016UD65</accession>
<dbReference type="PANTHER" id="PTHR22947">
    <property type="entry name" value="MAJOR SPERM PROTEIN"/>
    <property type="match status" value="1"/>
</dbReference>
<name>A0A016UD65_9BILA</name>